<evidence type="ECO:0008006" key="3">
    <source>
        <dbReference type="Google" id="ProtNLM"/>
    </source>
</evidence>
<name>A0ABX2C2M9_9BURK</name>
<organism evidence="1 2">
    <name type="scientific">Paraburkholderia solitsugae</name>
    <dbReference type="NCBI Taxonomy" id="2675748"/>
    <lineage>
        <taxon>Bacteria</taxon>
        <taxon>Pseudomonadati</taxon>
        <taxon>Pseudomonadota</taxon>
        <taxon>Betaproteobacteria</taxon>
        <taxon>Burkholderiales</taxon>
        <taxon>Burkholderiaceae</taxon>
        <taxon>Paraburkholderia</taxon>
    </lineage>
</organism>
<dbReference type="Proteomes" id="UP000652198">
    <property type="component" value="Unassembled WGS sequence"/>
</dbReference>
<comment type="caution">
    <text evidence="1">The sequence shown here is derived from an EMBL/GenBank/DDBJ whole genome shotgun (WGS) entry which is preliminary data.</text>
</comment>
<dbReference type="RefSeq" id="WP_172316283.1">
    <property type="nucleotide sequence ID" value="NZ_WOEY01000130.1"/>
</dbReference>
<dbReference type="EMBL" id="WOEY01000130">
    <property type="protein sequence ID" value="NPT46137.1"/>
    <property type="molecule type" value="Genomic_DNA"/>
</dbReference>
<keyword evidence="2" id="KW-1185">Reference proteome</keyword>
<reference evidence="1 2" key="1">
    <citation type="submission" date="2019-11" db="EMBL/GenBank/DDBJ databases">
        <title>Metabolism of dissolved organic matter in forest soils.</title>
        <authorList>
            <person name="Cyle K.T."/>
            <person name="Wilhelm R.C."/>
            <person name="Martinez C.E."/>
        </authorList>
    </citation>
    <scope>NUCLEOTIDE SEQUENCE [LARGE SCALE GENOMIC DNA]</scope>
    <source>
        <strain evidence="1 2">1N</strain>
    </source>
</reference>
<evidence type="ECO:0000313" key="1">
    <source>
        <dbReference type="EMBL" id="NPT46137.1"/>
    </source>
</evidence>
<proteinExistence type="predicted"/>
<evidence type="ECO:0000313" key="2">
    <source>
        <dbReference type="Proteomes" id="UP000652198"/>
    </source>
</evidence>
<sequence length="371" mass="41511">MTLEPTLRVDDDTQQIGTACVGVHNLDPDLVEFLGERQRTGHLLQSVLRVGVIESEMPDCDELPDVLGRYQILEAGVRFIPRFAFEPGVRYRASFDPRPLGWAGHPNVLTLEFSLPNPTDAEPTSVTDVFPSADVLPENLLRFYVCFSRAMQRGWGEQQISLIGPDGRPAPDVLYRPPLELWDRSMRYLTVLLDPGRLKRWAGPNRELGPPLKPGQRYVLAIGSEMVDSSGRPLRQNFHKPFVVAKAVRQPIAVLHWKVLPPATKSRQPLSILFPRPLDWALLWHAITVVGDGELPIPGRISIDRGERRWSFTPAAPWAAGRYSIRVSSDLEDVCGNSVLAAFDRPLRPGHDLTVETVNCSIPFELTDSVN</sequence>
<protein>
    <recommendedName>
        <fullName evidence="3">SbsA Ig-like domain-containing protein</fullName>
    </recommendedName>
</protein>
<accession>A0ABX2C2M9</accession>
<gene>
    <name evidence="1" type="ORF">GNZ12_33420</name>
</gene>